<feature type="transmembrane region" description="Helical" evidence="2">
    <location>
        <begin position="193"/>
        <end position="214"/>
    </location>
</feature>
<evidence type="ECO:0000259" key="3">
    <source>
        <dbReference type="PROSITE" id="PS51034"/>
    </source>
</evidence>
<dbReference type="EMBL" id="JBGFUD010012032">
    <property type="protein sequence ID" value="MFH4983360.1"/>
    <property type="molecule type" value="Genomic_DNA"/>
</dbReference>
<dbReference type="InterPro" id="IPR051962">
    <property type="entry name" value="Cuticlin"/>
</dbReference>
<protein>
    <recommendedName>
        <fullName evidence="3">ZP domain-containing protein</fullName>
    </recommendedName>
</protein>
<evidence type="ECO:0000313" key="4">
    <source>
        <dbReference type="EMBL" id="MFH4983360.1"/>
    </source>
</evidence>
<evidence type="ECO:0000256" key="2">
    <source>
        <dbReference type="SAM" id="Phobius"/>
    </source>
</evidence>
<proteinExistence type="predicted"/>
<keyword evidence="5" id="KW-1185">Reference proteome</keyword>
<feature type="domain" description="ZP" evidence="3">
    <location>
        <begin position="1"/>
        <end position="86"/>
    </location>
</feature>
<organism evidence="4 5">
    <name type="scientific">Gnathostoma spinigerum</name>
    <dbReference type="NCBI Taxonomy" id="75299"/>
    <lineage>
        <taxon>Eukaryota</taxon>
        <taxon>Metazoa</taxon>
        <taxon>Ecdysozoa</taxon>
        <taxon>Nematoda</taxon>
        <taxon>Chromadorea</taxon>
        <taxon>Rhabditida</taxon>
        <taxon>Spirurina</taxon>
        <taxon>Gnathostomatomorpha</taxon>
        <taxon>Gnathostomatoidea</taxon>
        <taxon>Gnathostomatidae</taxon>
        <taxon>Gnathostoma</taxon>
    </lineage>
</organism>
<keyword evidence="2" id="KW-1133">Transmembrane helix</keyword>
<sequence>MLVHSCIVDDGKGDTVRILDSEGCAIDRHLLNNLEYPSDLTAGQEAHVYKYADRSHMFYQCQISVTIKERNFECVRPKCAEPKGYGAKKSRNVKSVSSTDGYHAKIASTGNLSVSNSETSRLSPLSALVKRSAKIDQPENIWDVSADFEALDIFDMDSSQQFDLNRNLLSVYHYPTITIKATTDSTCLPFSSILILIFLIFLPSTFSAVFFILVRKYKKTLKTRRL</sequence>
<keyword evidence="2" id="KW-0812">Transmembrane</keyword>
<dbReference type="InterPro" id="IPR057475">
    <property type="entry name" value="CUT_C"/>
</dbReference>
<dbReference type="AlphaFoldDB" id="A0ABD6ETQ9"/>
<keyword evidence="2" id="KW-0472">Membrane</keyword>
<gene>
    <name evidence="4" type="ORF">AB6A40_010069</name>
</gene>
<accession>A0ABD6ETQ9</accession>
<reference evidence="4 5" key="1">
    <citation type="submission" date="2024-08" db="EMBL/GenBank/DDBJ databases">
        <title>Gnathostoma spinigerum genome.</title>
        <authorList>
            <person name="Gonzalez-Bertolin B."/>
            <person name="Monzon S."/>
            <person name="Zaballos A."/>
            <person name="Jimenez P."/>
            <person name="Dekumyoy P."/>
            <person name="Varona S."/>
            <person name="Cuesta I."/>
            <person name="Sumanam S."/>
            <person name="Adisakwattana P."/>
            <person name="Gasser R.B."/>
            <person name="Hernandez-Gonzalez A."/>
            <person name="Young N.D."/>
            <person name="Perteguer M.J."/>
        </authorList>
    </citation>
    <scope>NUCLEOTIDE SEQUENCE [LARGE SCALE GENOMIC DNA]</scope>
    <source>
        <strain evidence="4">AL3</strain>
        <tissue evidence="4">Liver</tissue>
    </source>
</reference>
<name>A0ABD6ETQ9_9BILA</name>
<keyword evidence="1" id="KW-0732">Signal</keyword>
<evidence type="ECO:0000256" key="1">
    <source>
        <dbReference type="ARBA" id="ARBA00022729"/>
    </source>
</evidence>
<evidence type="ECO:0000313" key="5">
    <source>
        <dbReference type="Proteomes" id="UP001608902"/>
    </source>
</evidence>
<dbReference type="Pfam" id="PF25301">
    <property type="entry name" value="CUT_C"/>
    <property type="match status" value="1"/>
</dbReference>
<dbReference type="PROSITE" id="PS51034">
    <property type="entry name" value="ZP_2"/>
    <property type="match status" value="1"/>
</dbReference>
<dbReference type="PANTHER" id="PTHR22907">
    <property type="entry name" value="GH04558P"/>
    <property type="match status" value="1"/>
</dbReference>
<dbReference type="PANTHER" id="PTHR22907:SF51">
    <property type="entry name" value="CUTICLIN-1"/>
    <property type="match status" value="1"/>
</dbReference>
<dbReference type="Proteomes" id="UP001608902">
    <property type="component" value="Unassembled WGS sequence"/>
</dbReference>
<dbReference type="InterPro" id="IPR001507">
    <property type="entry name" value="ZP_dom"/>
</dbReference>
<comment type="caution">
    <text evidence="4">The sequence shown here is derived from an EMBL/GenBank/DDBJ whole genome shotgun (WGS) entry which is preliminary data.</text>
</comment>